<gene>
    <name evidence="1" type="ORF">MRB53_001287</name>
</gene>
<proteinExistence type="predicted"/>
<organism evidence="1 2">
    <name type="scientific">Persea americana</name>
    <name type="common">Avocado</name>
    <dbReference type="NCBI Taxonomy" id="3435"/>
    <lineage>
        <taxon>Eukaryota</taxon>
        <taxon>Viridiplantae</taxon>
        <taxon>Streptophyta</taxon>
        <taxon>Embryophyta</taxon>
        <taxon>Tracheophyta</taxon>
        <taxon>Spermatophyta</taxon>
        <taxon>Magnoliopsida</taxon>
        <taxon>Magnoliidae</taxon>
        <taxon>Laurales</taxon>
        <taxon>Lauraceae</taxon>
        <taxon>Persea</taxon>
    </lineage>
</organism>
<dbReference type="Proteomes" id="UP001234297">
    <property type="component" value="Chromosome 1"/>
</dbReference>
<reference evidence="1 2" key="1">
    <citation type="journal article" date="2022" name="Hortic Res">
        <title>A haplotype resolved chromosomal level avocado genome allows analysis of novel avocado genes.</title>
        <authorList>
            <person name="Nath O."/>
            <person name="Fletcher S.J."/>
            <person name="Hayward A."/>
            <person name="Shaw L.M."/>
            <person name="Masouleh A.K."/>
            <person name="Furtado A."/>
            <person name="Henry R.J."/>
            <person name="Mitter N."/>
        </authorList>
    </citation>
    <scope>NUCLEOTIDE SEQUENCE [LARGE SCALE GENOMIC DNA]</scope>
    <source>
        <strain evidence="2">cv. Hass</strain>
    </source>
</reference>
<accession>A0ACC2MR98</accession>
<sequence>MESGQAEDTKDSSEESDRPQIIDDETGTGRFYECMFCKRGFSTAQALGGHMNIHRRDRARIRQQTPPSASSGSGSDPAYAGFTPQPLQNHRPYQTVPPPTNYHHVPTSTSSLQHSKAFYGDNSGLRMPPRPLSLFGEDLNVGPSAQVQPAQVKDGEDEKKDWEDDELDLELRLGHEP</sequence>
<dbReference type="EMBL" id="CM056809">
    <property type="protein sequence ID" value="KAJ8648264.1"/>
    <property type="molecule type" value="Genomic_DNA"/>
</dbReference>
<evidence type="ECO:0000313" key="1">
    <source>
        <dbReference type="EMBL" id="KAJ8648264.1"/>
    </source>
</evidence>
<name>A0ACC2MR98_PERAE</name>
<evidence type="ECO:0000313" key="2">
    <source>
        <dbReference type="Proteomes" id="UP001234297"/>
    </source>
</evidence>
<comment type="caution">
    <text evidence="1">The sequence shown here is derived from an EMBL/GenBank/DDBJ whole genome shotgun (WGS) entry which is preliminary data.</text>
</comment>
<protein>
    <submittedName>
        <fullName evidence="1">Uncharacterized protein</fullName>
    </submittedName>
</protein>
<keyword evidence="2" id="KW-1185">Reference proteome</keyword>